<dbReference type="Pfam" id="PF02810">
    <property type="entry name" value="SEC-C"/>
    <property type="match status" value="1"/>
</dbReference>
<dbReference type="SUPFAM" id="SSF48452">
    <property type="entry name" value="TPR-like"/>
    <property type="match status" value="1"/>
</dbReference>
<gene>
    <name evidence="4" type="ORF">LFW2832_00395</name>
</gene>
<accession>A0A5E4LNB0</accession>
<evidence type="ECO:0000313" key="5">
    <source>
        <dbReference type="Proteomes" id="UP000789941"/>
    </source>
</evidence>
<name>A0A5E4LNB0_9ARCH</name>
<dbReference type="EMBL" id="CABMJJ010000007">
    <property type="protein sequence ID" value="VVC03484.1"/>
    <property type="molecule type" value="Genomic_DNA"/>
</dbReference>
<dbReference type="Gene3D" id="1.25.40.10">
    <property type="entry name" value="Tetratricopeptide repeat domain"/>
    <property type="match status" value="1"/>
</dbReference>
<feature type="repeat" description="TPR" evidence="3">
    <location>
        <begin position="108"/>
        <end position="141"/>
    </location>
</feature>
<dbReference type="Pfam" id="PF13424">
    <property type="entry name" value="TPR_12"/>
    <property type="match status" value="1"/>
</dbReference>
<dbReference type="InterPro" id="IPR004027">
    <property type="entry name" value="SEC_C_motif"/>
</dbReference>
<dbReference type="PANTHER" id="PTHR44858">
    <property type="entry name" value="TETRATRICOPEPTIDE REPEAT PROTEIN 6"/>
    <property type="match status" value="1"/>
</dbReference>
<feature type="repeat" description="TPR" evidence="3">
    <location>
        <begin position="74"/>
        <end position="107"/>
    </location>
</feature>
<evidence type="ECO:0000256" key="1">
    <source>
        <dbReference type="ARBA" id="ARBA00022737"/>
    </source>
</evidence>
<reference evidence="4 5" key="1">
    <citation type="submission" date="2019-08" db="EMBL/GenBank/DDBJ databases">
        <authorList>
            <person name="Vazquez-Campos X."/>
        </authorList>
    </citation>
    <scope>NUCLEOTIDE SEQUENCE [LARGE SCALE GENOMIC DNA]</scope>
    <source>
        <strain evidence="4">LFW-283_2</strain>
    </source>
</reference>
<dbReference type="GO" id="GO:0046813">
    <property type="term" value="P:receptor-mediated virion attachment to host cell"/>
    <property type="evidence" value="ECO:0007669"/>
    <property type="project" value="TreeGrafter"/>
</dbReference>
<dbReference type="SMART" id="SM00028">
    <property type="entry name" value="TPR"/>
    <property type="match status" value="4"/>
</dbReference>
<dbReference type="Gene3D" id="3.10.450.50">
    <property type="match status" value="1"/>
</dbReference>
<keyword evidence="2 3" id="KW-0802">TPR repeat</keyword>
<comment type="caution">
    <text evidence="4">The sequence shown here is derived from an EMBL/GenBank/DDBJ whole genome shotgun (WGS) entry which is preliminary data.</text>
</comment>
<evidence type="ECO:0000256" key="3">
    <source>
        <dbReference type="PROSITE-ProRule" id="PRU00339"/>
    </source>
</evidence>
<dbReference type="PROSITE" id="PS50005">
    <property type="entry name" value="TPR"/>
    <property type="match status" value="2"/>
</dbReference>
<protein>
    <submittedName>
        <fullName evidence="4">Tetratricopeptide repeat protein</fullName>
    </submittedName>
</protein>
<dbReference type="InterPro" id="IPR050498">
    <property type="entry name" value="Ycf3"/>
</dbReference>
<dbReference type="AlphaFoldDB" id="A0A5E4LNB0"/>
<dbReference type="InterPro" id="IPR011990">
    <property type="entry name" value="TPR-like_helical_dom_sf"/>
</dbReference>
<dbReference type="Pfam" id="PF13432">
    <property type="entry name" value="TPR_16"/>
    <property type="match status" value="1"/>
</dbReference>
<organism evidence="4 5">
    <name type="scientific">Candidatus Bilamarchaeum dharawalense</name>
    <dbReference type="NCBI Taxonomy" id="2885759"/>
    <lineage>
        <taxon>Archaea</taxon>
        <taxon>Candidatus Micrarchaeota</taxon>
        <taxon>Candidatus Micrarchaeia</taxon>
        <taxon>Candidatus Anstonellales</taxon>
        <taxon>Candidatus Bilamarchaeaceae</taxon>
        <taxon>Candidatus Bilamarchaeum</taxon>
    </lineage>
</organism>
<dbReference type="InterPro" id="IPR019734">
    <property type="entry name" value="TPR_rpt"/>
</dbReference>
<dbReference type="SUPFAM" id="SSF103642">
    <property type="entry name" value="Sec-C motif"/>
    <property type="match status" value="1"/>
</dbReference>
<evidence type="ECO:0000256" key="2">
    <source>
        <dbReference type="ARBA" id="ARBA00022803"/>
    </source>
</evidence>
<dbReference type="Proteomes" id="UP000789941">
    <property type="component" value="Unassembled WGS sequence"/>
</dbReference>
<sequence>MRAERMLFALKEVPKGAIIRLEMKYDSKLTAPLVERHIREEPNDPGGYWGLAYITKGAALARVEEAIARLGEDPILLYALGYAKMSLQDDSGAFEAFRKAVDLNPVDFETLSNCATALNHLERFHEAKDYWKQAIELDPERHGIWFGLGKSEYYLGQYERALRHITSALILLEQEEGDTRHAKACYLGARARTYFKLEKFDEAIADLENAAKSDRSEAVKVMKSIVDGYKKQAGTRKIGRTLLRITEKMIEVDPSAGGDHSWYLVRDRLREQYGTGTVETIVRIEPKIGRNEPCPCGSGRKYKKCCGSNG</sequence>
<keyword evidence="1" id="KW-0677">Repeat</keyword>
<dbReference type="PANTHER" id="PTHR44858:SF1">
    <property type="entry name" value="UDP-N-ACETYLGLUCOSAMINE--PEPTIDE N-ACETYLGLUCOSAMINYLTRANSFERASE SPINDLY-RELATED"/>
    <property type="match status" value="1"/>
</dbReference>
<proteinExistence type="predicted"/>
<dbReference type="Pfam" id="PF13181">
    <property type="entry name" value="TPR_8"/>
    <property type="match status" value="1"/>
</dbReference>
<evidence type="ECO:0000313" key="4">
    <source>
        <dbReference type="EMBL" id="VVC03484.1"/>
    </source>
</evidence>